<keyword evidence="1" id="KW-0106">Calcium</keyword>
<evidence type="ECO:0000313" key="4">
    <source>
        <dbReference type="Proteomes" id="UP000010102"/>
    </source>
</evidence>
<dbReference type="KEGG" id="lpo:LPO_0723"/>
<accession>A0AAV2UX61</accession>
<evidence type="ECO:0000259" key="2">
    <source>
        <dbReference type="PROSITE" id="PS50234"/>
    </source>
</evidence>
<dbReference type="InterPro" id="IPR001343">
    <property type="entry name" value="Hemolysn_Ca-bd"/>
</dbReference>
<dbReference type="InterPro" id="IPR019960">
    <property type="entry name" value="T1SS_VCA0849"/>
</dbReference>
<organism evidence="3 4">
    <name type="scientific">Legionella pneumophila subsp. pneumophila</name>
    <dbReference type="NCBI Taxonomy" id="91891"/>
    <lineage>
        <taxon>Bacteria</taxon>
        <taxon>Pseudomonadati</taxon>
        <taxon>Pseudomonadota</taxon>
        <taxon>Gammaproteobacteria</taxon>
        <taxon>Legionellales</taxon>
        <taxon>Legionellaceae</taxon>
        <taxon>Legionella</taxon>
    </lineage>
</organism>
<dbReference type="InterPro" id="IPR036465">
    <property type="entry name" value="vWFA_dom_sf"/>
</dbReference>
<gene>
    <name evidence="3" type="primary">rtxA</name>
    <name evidence="3" type="ORF">LPO_0723</name>
</gene>
<dbReference type="Pfam" id="PF13519">
    <property type="entry name" value="VWA_2"/>
    <property type="match status" value="1"/>
</dbReference>
<feature type="domain" description="VWFA" evidence="2">
    <location>
        <begin position="3256"/>
        <end position="3374"/>
    </location>
</feature>
<evidence type="ECO:0000256" key="1">
    <source>
        <dbReference type="ARBA" id="ARBA00022837"/>
    </source>
</evidence>
<dbReference type="InterPro" id="IPR019959">
    <property type="entry name" value="T1SS-143_rpt-cont_dom"/>
</dbReference>
<dbReference type="RefSeq" id="WP_014841126.1">
    <property type="nucleotide sequence ID" value="NC_018139.1"/>
</dbReference>
<dbReference type="InterPro" id="IPR002035">
    <property type="entry name" value="VWF_A"/>
</dbReference>
<evidence type="ECO:0000313" key="3">
    <source>
        <dbReference type="EMBL" id="CCD04807.1"/>
    </source>
</evidence>
<dbReference type="Gene3D" id="3.40.50.410">
    <property type="entry name" value="von Willebrand factor, type A domain"/>
    <property type="match status" value="1"/>
</dbReference>
<proteinExistence type="predicted"/>
<dbReference type="CDD" id="cd00198">
    <property type="entry name" value="vWFA"/>
    <property type="match status" value="1"/>
</dbReference>
<dbReference type="Gene3D" id="2.150.10.10">
    <property type="entry name" value="Serralysin-like metalloprotease, C-terminal"/>
    <property type="match status" value="2"/>
</dbReference>
<sequence>MLVESVIGIVRAVNGLLEKVNAQGQASLVKSGARLQEGDVLTLLSGEAYIQFIHGFPEALALGKPVNLYGVSPALQYGVEELNEQLVQEALAKGIDPSVILDVLGSAAAGAEAVGSGGDAFIIDPLFGFGQVTAGYPTGPIAFGYEADTQHLFWYVPEETGAIAESELTTEPESIPQIPQFNSNQATVIVFEDALTGGIQDSAGQVTTARASLSPLISSSSEVASSFAFNTNLSALPTLKSGGIELDYILSSDRLALTASMPDGTNVARFELTADGQLTQILIGAIDHPTSDSDDNEWMRFDLSPVIDVTFTRTSDGTVLESRTLPDNAVVAGIQDDVPIARAQLTNNEILLDETVGVKVGDADAANDDFNPTTTADPFNNAYGIPTGLVQNANLLDTSTSEMGGDYKNATMTHLLKITDAVSGLQTTNGTPINLFLESNGDITGRAGDIGAPALFAIRMNPNTGAISVAQYGPIKQFDTNSHDEAVDLTGRISAVVTAKDSDGDVSNVEIPIGQLIIFEDDGPSIVVSGATQTLTVDESVLTTNDTQSFAGLFTPSFGADGAAAANALSYSLGVSANGAASGVLDTASGNQVFLFLENGIVVGREGSDALDAATGDVVFNISVDGSGNVTLDQVRAVVHDNPLDPDESTGPTQLSAANLVTLTAIATDKDGDSASATANIGLSFNFEDDGPSIVVSGATQTLTVDESVLTTNDTQSFAGLFTPSFGADGAAAANALSYSLGVSANGAASGVLDTASGNQVFLFLENGIVVGREGSDALDAATGDVVFNISVDGSGNVTLDQVRAVVHDNPLDPDESTGPTQLSAANLVTLTAIATDKDGDSASATANIGLSFNFEDDGPSIVVSGATQTLTVDESVLATNDTQSFAGLFTPSFGADGAAAANALSYSLGVSANGAASGVLDTASGNQVFLFLENGIVVGREGSDALDAATGDVVFNISVDGSGNVTLDQVRAVVHDNPLDPDESTGPTQLSAANLVTLTAIATDKDGDSASATANIGLSFNFEDDGPSIVVSGATQTLTVDESVLATNDTQSFAGLFTPSFGADGAAAANALSYSLGVSANGAASGVLDTASGNQVFLFLENGIVVGREGSDALDAATGDVVFNISVDGSGNVTLDQVRAVVHDNPLDPDESTGPTQLSAANLVTLTAIATDKDGDSASATANIGLSFNFEDDGPSIVVSGATQTLTVDESVLTTNDTQSFAGLFTPSFGADGAAAANALSYSLGVSANGAASGVLDTASGNQVFLFLENGIVVGREGSDALDAATGDVVFNISVDGSGNVTLDQVRAVVHDNPLDPDESTGPTQLSAANLVTLTAIATDKDGDSASATANIGLSFNFEDDGPSIVVSGATQTLTVDESVLTTNDTQSFAGLFTPSFGADGAAAANALSYSLGVSANGAASGVLDTASGNQVFLFLENGIVVGREGSDALDAATGDVVFNISVDGSGNVTLDQVRAVVHDNPLDPDESTGPTQLSAANLVTLTAIATDKDGDSASATANIGLSFNFEDDGPSIVVSGATQTLTVDESVLTTNDTQSFAGLFTPSFGADGAAAANALSYSLGVSANGAASGVLDTASGNQVFLFLENGIVVGREGSDALDAATGDVVFNISVDGSGNVTLDQVRAVVHDNPLDPDESTGPTQLSAANLVTLTAIATDKDGDSASATANIGLSFNFEDDGPSIVVSGATQTLTVDESVLTTNDTQSFAGLFTPSFGADGAAAANALSYSLGVSANGAASGVLDTASGNQVFLFLENGIVVGREGSDALDAATGDVVFNISVDGSGNVTLDQVRAVVHDNPLDPDESTGPTQLSAANLVTLTAIATDKDGDSASATANIGLSFNFEDDGPSIVVSGATQTLTVDESVLTTNDTQSFAGLFTPSFGADGAAAANALSYSLGVSANGAASGVLDTASGNQVFLFLENGIVVGREGSDALDAATGDVVFNISVDGSGNVTLDQVRAVVHDNPLDPDESTGPTQLSAANLVTLTAIATDKDGDSASATANIGLSFNFEDDGPSIVVSGATQTLTVDESVLATNDTQSFAGLFTPSFGADGAAAANALSYSLGVSANGAASGVLDTASGNQVFLFLENGIVVGREGSDALDAATGDVVFNISVDGSGNVTLDQVRAVVHDNPLDPDESTGPTQLSAANLVTLTAIATDKDGDSASATANIGLSFNFEDDGPSIVVSGATQTLTVDESVLATNDTQSFAGLFTPSFGADGAAAANALSYSLGVSANGAASGVLDTASGNQVFLFLENGIVVGREGSDALDAATGDVVFNISVDGSGNVTLDQVRAVVHDNPLDPDESTGPTQLSAANLVTLTAIATDKDGDSASATANIGLSFNFEDDGPVASTNKLTGVVDEDGLTGGIAGGVGDVAGQAVAASGNVATLFQSGADAPLTYSLNASTSGLPALSSGGVALTYAVSGNTLTASAGSTQVFTFTLNANGNYSFTLLAKLDHPAGADENDITINLGSVIRATDSDGDTVTAAADGLVITVDDDTPIASANKLTGVVDEDGLTGGIAGGVGDVAGQAVAASGNVATLFQSGADAPLTYSLNTNTSGLPALSSGGVALTYAVSGDTLTASAGSTQVFTFTLNANGNYSFTLLAKLDHPAGADENDITINLGSVIRATDSDGDTVTAAADGLVITVDDDTPIASANKLTGVVDEDGLTGGIAGGVGDVAGQAVAASGNVATLFQSGADAPLTYSLNTNTSGLPALSSGGVALTYAVSGDTLTASAGSTQVFTFTLNANGNYSFTLLAKLDHPAGADENDITINLGSVIRATDSDGDTVTAAADGLVITVDDDTPVAITPEEGFVSNKAGVVKVFNLDLDSNIGNNVGADQPGSIRFINVVDGQQAQGIIDGELVNLTTVNGQLIKLYISNDGMIITGSTATSEAAVNSGNTVFKVTMLPDNDYNLANDKYSVEMFGKIGVINTVNFSDLAGDSPAGNVGFKIISDQDFPGYEVLITPKDRVNPDDTVGGTVNSSSTDISISNQWIEQGSGDSEILRLDYGQFAIVNNKFNIEKHFIVNGASFEIHQIQGGPSNRASINVKAFDADDDNQLNDDPLDAITRIVIFTSSGGVETVIADVTSDTSFGGMTFDFQGINGVNITGLDDGYRVRAYTADGYNRLEIDNISSTPFSIGGLGIQAIIDTEKEVKMTYDVRLTDSDGDSVDSSFDVNIAPSLLKVGENINDTSSSTVPHTVGNDVGVIDGGRGADVLVGDVGGVKDVRIAFVLDESGSMSQNFGGSTRMDVLKQVMTDVLTELGNTPNANITVHLVKFASIVNGTGTFNITGGELQNALDFISGLQIQQGNLAGTNYEAALGQTALWFNSLTGAADVQQTLFLTDGAPTLYMDGNSTDYTNINAVYGHGNQTEEVLWENLFGEHAGNQATVDLFNYLNESNSRDLDGTQSYSVDTDGDGDFETVSVNARSSGTTQSTSDLVRSTADNVNEVQALQAHGTLRAVSIANNVSVYLQDIDSTGQPYVASSPGLLQDILNELNPFNSLNPVGSDIIQGNEADDLIFGDTLFTDKLAEDEGLNLRKGSGWDVFEELEASHGWSRQDTLNYIASHADELGKETVLSNGSTRSGGHDTISGGQGNDRIYGQEGNDIIDGGAGNDVIVGGTGNDTLTGGSGADQFVFFRGHGSNNAGTAPTDIITDFEVNIDKIVINANNIIGVSVSNPVSNPDLSKTYTITVNYSDAPSIEHFKVTLSNGALLNDSGKTHLNGVVISGGTATIDGTIVGAVLYLDLNANNQEDEGERLGITNQYGHVEWVVDLSKFDVNGDGQYVIGEARAVQTGGFDIDTGLSYEINLYGPVGSAVISPLTSLLQAQLEAGMDYETANAALVARLGLPEGTQIISFNPITGSGEVLAQNAGVMTAAIQFAEIAAIHYSTDERHVSFAVFEAISKALLELPEGVVADFGDEGFLQSISNYLGLDALVTSEMIDYMATSQKALEASILTLAPGEDALTAISKIQHVTQGIYAQAIEMALIGYLPLDALKNMSAVLKAYADGDITDEQLNSFEDKLSAVIVNWEDNNVTDTSHQATLQTERTVDDSSVKSEANHEMAQEVNAVINDFMDEHDISLYYYDQQAQMTQETQEEQQPVEAQAEETVIHDDVVQDLLLDDHSLTMLANNPELNGGNGNDVLHGTTGNDFIRGGQGNDTMTGGGGVDTFFWLSGDDDGGVDTITDFKANPVDQSSDASVLNLSDLLSDADLETNSLDNYLNVSTTEEGDTAIKVDPNGNGNFDAPAQTIILEDVDLTAVFATNNSHDIVNQMIANGNLIVEQ</sequence>
<dbReference type="InterPro" id="IPR011049">
    <property type="entry name" value="Serralysin-like_metalloprot_C"/>
</dbReference>
<dbReference type="NCBIfam" id="NF041514">
    <property type="entry name" value="Legion_RtxA_N"/>
    <property type="match status" value="1"/>
</dbReference>
<dbReference type="InterPro" id="IPR043824">
    <property type="entry name" value="DUF5801"/>
</dbReference>
<reference evidence="3 4" key="1">
    <citation type="submission" date="2011-07" db="EMBL/GenBank/DDBJ databases">
        <authorList>
            <person name="Genoscope - CEA"/>
        </authorList>
    </citation>
    <scope>NUCLEOTIDE SEQUENCE [LARGE SCALE GENOMIC DNA]</scope>
    <source>
        <strain evidence="4">lorraine</strain>
    </source>
</reference>
<protein>
    <submittedName>
        <fullName evidence="3">Structural toxin protein RtxA</fullName>
    </submittedName>
</protein>
<dbReference type="PROSITE" id="PS00330">
    <property type="entry name" value="HEMOLYSIN_CALCIUM"/>
    <property type="match status" value="4"/>
</dbReference>
<dbReference type="NCBIfam" id="TIGR03661">
    <property type="entry name" value="T1SS_VCA0849"/>
    <property type="match status" value="1"/>
</dbReference>
<dbReference type="NCBIfam" id="TIGR03660">
    <property type="entry name" value="T1SS_rpt_143"/>
    <property type="match status" value="3"/>
</dbReference>
<dbReference type="PRINTS" id="PR00313">
    <property type="entry name" value="CABNDNGRPT"/>
</dbReference>
<dbReference type="InterPro" id="IPR018511">
    <property type="entry name" value="Hemolysin-typ_Ca-bd_CS"/>
</dbReference>
<dbReference type="Pfam" id="PF19116">
    <property type="entry name" value="DUF5801"/>
    <property type="match status" value="15"/>
</dbReference>
<dbReference type="GO" id="GO:0005509">
    <property type="term" value="F:calcium ion binding"/>
    <property type="evidence" value="ECO:0007669"/>
    <property type="project" value="InterPro"/>
</dbReference>
<dbReference type="Proteomes" id="UP000010102">
    <property type="component" value="Chromosome"/>
</dbReference>
<name>A0AAV2UX61_LEGPN</name>
<dbReference type="SUPFAM" id="SSF53300">
    <property type="entry name" value="vWA-like"/>
    <property type="match status" value="1"/>
</dbReference>
<dbReference type="PROSITE" id="PS50234">
    <property type="entry name" value="VWFA"/>
    <property type="match status" value="1"/>
</dbReference>
<dbReference type="EMBL" id="FQ958210">
    <property type="protein sequence ID" value="CCD04807.1"/>
    <property type="molecule type" value="Genomic_DNA"/>
</dbReference>
<dbReference type="Pfam" id="PF00353">
    <property type="entry name" value="HemolysinCabind"/>
    <property type="match status" value="3"/>
</dbReference>
<dbReference type="SUPFAM" id="SSF51120">
    <property type="entry name" value="beta-Roll"/>
    <property type="match status" value="2"/>
</dbReference>